<dbReference type="AlphaFoldDB" id="A0A914UI13"/>
<keyword evidence="1" id="KW-0812">Transmembrane</keyword>
<keyword evidence="1" id="KW-1133">Transmembrane helix</keyword>
<feature type="transmembrane region" description="Helical" evidence="1">
    <location>
        <begin position="92"/>
        <end position="113"/>
    </location>
</feature>
<feature type="transmembrane region" description="Helical" evidence="1">
    <location>
        <begin position="56"/>
        <end position="80"/>
    </location>
</feature>
<dbReference type="WBParaSite" id="PSAMB.scaffold1019size37058.g10323.t1">
    <property type="protein sequence ID" value="PSAMB.scaffold1019size37058.g10323.t1"/>
    <property type="gene ID" value="PSAMB.scaffold1019size37058.g10323"/>
</dbReference>
<sequence>MGLNRGFIVAVRIMIILISMIELALTASIFDFIVNYGKFYTLPDEKILIEKNRASFFYFTVILAFVSQTVALSSHLHLTILVKEQRKVLFEWLEVISAMVLTVMAIVCCTISMNNAANLSKFAFNAEPRAFQQAALWYYTRFYASAVFWTMQAALSAVVFLATLLRRRTIY</sequence>
<evidence type="ECO:0000313" key="3">
    <source>
        <dbReference type="WBParaSite" id="PSAMB.scaffold1019size37058.g10323.t1"/>
    </source>
</evidence>
<feature type="transmembrane region" description="Helical" evidence="1">
    <location>
        <begin position="7"/>
        <end position="36"/>
    </location>
</feature>
<evidence type="ECO:0000313" key="2">
    <source>
        <dbReference type="Proteomes" id="UP000887566"/>
    </source>
</evidence>
<organism evidence="2 3">
    <name type="scientific">Plectus sambesii</name>
    <dbReference type="NCBI Taxonomy" id="2011161"/>
    <lineage>
        <taxon>Eukaryota</taxon>
        <taxon>Metazoa</taxon>
        <taxon>Ecdysozoa</taxon>
        <taxon>Nematoda</taxon>
        <taxon>Chromadorea</taxon>
        <taxon>Plectida</taxon>
        <taxon>Plectina</taxon>
        <taxon>Plectoidea</taxon>
        <taxon>Plectidae</taxon>
        <taxon>Plectus</taxon>
    </lineage>
</organism>
<feature type="transmembrane region" description="Helical" evidence="1">
    <location>
        <begin position="146"/>
        <end position="165"/>
    </location>
</feature>
<name>A0A914UI13_9BILA</name>
<keyword evidence="1" id="KW-0472">Membrane</keyword>
<evidence type="ECO:0000256" key="1">
    <source>
        <dbReference type="SAM" id="Phobius"/>
    </source>
</evidence>
<dbReference type="Proteomes" id="UP000887566">
    <property type="component" value="Unplaced"/>
</dbReference>
<proteinExistence type="predicted"/>
<keyword evidence="2" id="KW-1185">Reference proteome</keyword>
<accession>A0A914UI13</accession>
<protein>
    <submittedName>
        <fullName evidence="3">MARVEL domain-containing protein</fullName>
    </submittedName>
</protein>
<reference evidence="3" key="1">
    <citation type="submission" date="2022-11" db="UniProtKB">
        <authorList>
            <consortium name="WormBaseParasite"/>
        </authorList>
    </citation>
    <scope>IDENTIFICATION</scope>
</reference>